<organism evidence="2 3">
    <name type="scientific">Panicum hallii var. hallii</name>
    <dbReference type="NCBI Taxonomy" id="1504633"/>
    <lineage>
        <taxon>Eukaryota</taxon>
        <taxon>Viridiplantae</taxon>
        <taxon>Streptophyta</taxon>
        <taxon>Embryophyta</taxon>
        <taxon>Tracheophyta</taxon>
        <taxon>Spermatophyta</taxon>
        <taxon>Magnoliopsida</taxon>
        <taxon>Liliopsida</taxon>
        <taxon>Poales</taxon>
        <taxon>Poaceae</taxon>
        <taxon>PACMAD clade</taxon>
        <taxon>Panicoideae</taxon>
        <taxon>Panicodae</taxon>
        <taxon>Paniceae</taxon>
        <taxon>Panicinae</taxon>
        <taxon>Panicum</taxon>
        <taxon>Panicum sect. Panicum</taxon>
    </lineage>
</organism>
<protein>
    <submittedName>
        <fullName evidence="2">Uncharacterized protein</fullName>
    </submittedName>
</protein>
<name>A0A2T7CKZ7_9POAL</name>
<dbReference type="EMBL" id="CM009756">
    <property type="protein sequence ID" value="PUZ44014.1"/>
    <property type="molecule type" value="Genomic_DNA"/>
</dbReference>
<gene>
    <name evidence="2" type="ORF">GQ55_8G054200</name>
</gene>
<feature type="region of interest" description="Disordered" evidence="1">
    <location>
        <begin position="39"/>
        <end position="58"/>
    </location>
</feature>
<evidence type="ECO:0000313" key="2">
    <source>
        <dbReference type="EMBL" id="PUZ44014.1"/>
    </source>
</evidence>
<feature type="region of interest" description="Disordered" evidence="1">
    <location>
        <begin position="121"/>
        <end position="141"/>
    </location>
</feature>
<sequence>MGTGSARIGRRSPVSPSHYSPSLSSESRTRSLVAAPIRPSLLSSPLRPPQAARPQLHLLPPYRISGAAAWGTEADRARAAGSPVASAQRRPGRSPPLYLSPPPPCRAPSMPLCPCIPIFAPRGHHQPTPASASPPRLRIGR</sequence>
<reference evidence="2 3" key="1">
    <citation type="submission" date="2018-04" db="EMBL/GenBank/DDBJ databases">
        <title>WGS assembly of Panicum hallii var. hallii HAL2.</title>
        <authorList>
            <person name="Lovell J."/>
            <person name="Jenkins J."/>
            <person name="Lowry D."/>
            <person name="Mamidi S."/>
            <person name="Sreedasyam A."/>
            <person name="Weng X."/>
            <person name="Barry K."/>
            <person name="Bonette J."/>
            <person name="Campitelli B."/>
            <person name="Daum C."/>
            <person name="Gordon S."/>
            <person name="Gould B."/>
            <person name="Lipzen A."/>
            <person name="MacQueen A."/>
            <person name="Palacio-Mejia J."/>
            <person name="Plott C."/>
            <person name="Shakirov E."/>
            <person name="Shu S."/>
            <person name="Yoshinaga Y."/>
            <person name="Zane M."/>
            <person name="Rokhsar D."/>
            <person name="Grimwood J."/>
            <person name="Schmutz J."/>
            <person name="Juenger T."/>
        </authorList>
    </citation>
    <scope>NUCLEOTIDE SEQUENCE [LARGE SCALE GENOMIC DNA]</scope>
    <source>
        <strain evidence="3">cv. HAL2</strain>
    </source>
</reference>
<dbReference type="Proteomes" id="UP000244336">
    <property type="component" value="Chromosome 8"/>
</dbReference>
<feature type="region of interest" description="Disordered" evidence="1">
    <location>
        <begin position="1"/>
        <end position="31"/>
    </location>
</feature>
<dbReference type="Gramene" id="PUZ44014">
    <property type="protein sequence ID" value="PUZ44014"/>
    <property type="gene ID" value="GQ55_8G054200"/>
</dbReference>
<accession>A0A2T7CKZ7</accession>
<keyword evidence="3" id="KW-1185">Reference proteome</keyword>
<proteinExistence type="predicted"/>
<feature type="region of interest" description="Disordered" evidence="1">
    <location>
        <begin position="73"/>
        <end position="103"/>
    </location>
</feature>
<evidence type="ECO:0000313" key="3">
    <source>
        <dbReference type="Proteomes" id="UP000244336"/>
    </source>
</evidence>
<evidence type="ECO:0000256" key="1">
    <source>
        <dbReference type="SAM" id="MobiDB-lite"/>
    </source>
</evidence>
<dbReference type="AlphaFoldDB" id="A0A2T7CKZ7"/>
<feature type="compositionally biased region" description="Low complexity" evidence="1">
    <location>
        <begin position="11"/>
        <end position="31"/>
    </location>
</feature>